<keyword evidence="6 9" id="KW-0811">Translocation</keyword>
<evidence type="ECO:0000256" key="6">
    <source>
        <dbReference type="ARBA" id="ARBA00023010"/>
    </source>
</evidence>
<dbReference type="InterPro" id="IPR011502">
    <property type="entry name" value="Nucleoporin_Nup85"/>
</dbReference>
<keyword evidence="5 9" id="KW-0653">Protein transport</keyword>
<keyword evidence="8 9" id="KW-0539">Nucleus</keyword>
<dbReference type="EMBL" id="JACETU010000004">
    <property type="protein sequence ID" value="KAF7430695.1"/>
    <property type="molecule type" value="Genomic_DNA"/>
</dbReference>
<comment type="subunit">
    <text evidence="9">Component of the nuclear pore complex (NPC).</text>
</comment>
<evidence type="ECO:0000256" key="3">
    <source>
        <dbReference type="ARBA" id="ARBA00022448"/>
    </source>
</evidence>
<dbReference type="GO" id="GO:0006406">
    <property type="term" value="P:mRNA export from nucleus"/>
    <property type="evidence" value="ECO:0007669"/>
    <property type="project" value="TreeGrafter"/>
</dbReference>
<name>A0A8H7DRH1_PLEOS</name>
<accession>A0A8H7DRH1</accession>
<evidence type="ECO:0000313" key="11">
    <source>
        <dbReference type="Proteomes" id="UP000623687"/>
    </source>
</evidence>
<dbReference type="PANTHER" id="PTHR13373">
    <property type="entry name" value="FROUNT PROTEIN-RELATED"/>
    <property type="match status" value="1"/>
</dbReference>
<evidence type="ECO:0000256" key="5">
    <source>
        <dbReference type="ARBA" id="ARBA00022927"/>
    </source>
</evidence>
<comment type="caution">
    <text evidence="10">The sequence shown here is derived from an EMBL/GenBank/DDBJ whole genome shotgun (WGS) entry which is preliminary data.</text>
</comment>
<evidence type="ECO:0000256" key="4">
    <source>
        <dbReference type="ARBA" id="ARBA00022816"/>
    </source>
</evidence>
<dbReference type="GO" id="GO:0045893">
    <property type="term" value="P:positive regulation of DNA-templated transcription"/>
    <property type="evidence" value="ECO:0007669"/>
    <property type="project" value="TreeGrafter"/>
</dbReference>
<dbReference type="GO" id="GO:0017056">
    <property type="term" value="F:structural constituent of nuclear pore"/>
    <property type="evidence" value="ECO:0007669"/>
    <property type="project" value="TreeGrafter"/>
</dbReference>
<dbReference type="GO" id="GO:0031080">
    <property type="term" value="C:nuclear pore outer ring"/>
    <property type="evidence" value="ECO:0007669"/>
    <property type="project" value="TreeGrafter"/>
</dbReference>
<evidence type="ECO:0000256" key="2">
    <source>
        <dbReference type="ARBA" id="ARBA00005573"/>
    </source>
</evidence>
<dbReference type="OrthoDB" id="17644at2759"/>
<keyword evidence="9" id="KW-0472">Membrane</keyword>
<proteinExistence type="inferred from homology"/>
<protein>
    <recommendedName>
        <fullName evidence="9">Nuclear pore complex protein Nup85</fullName>
    </recommendedName>
</protein>
<keyword evidence="7 9" id="KW-0906">Nuclear pore complex</keyword>
<keyword evidence="11" id="KW-1185">Reference proteome</keyword>
<dbReference type="AlphaFoldDB" id="A0A8H7DRH1"/>
<dbReference type="RefSeq" id="XP_036631973.1">
    <property type="nucleotide sequence ID" value="XM_036775954.1"/>
</dbReference>
<reference evidence="10" key="1">
    <citation type="submission" date="2019-07" db="EMBL/GenBank/DDBJ databases">
        <authorList>
            <person name="Palmer J.M."/>
        </authorList>
    </citation>
    <scope>NUCLEOTIDE SEQUENCE</scope>
    <source>
        <strain evidence="10">PC9</strain>
    </source>
</reference>
<comment type="similarity">
    <text evidence="2 9">Belongs to the nucleoporin Nup85 family.</text>
</comment>
<dbReference type="VEuPathDB" id="FungiDB:PC9H_006406"/>
<dbReference type="GO" id="GO:0031965">
    <property type="term" value="C:nuclear membrane"/>
    <property type="evidence" value="ECO:0007669"/>
    <property type="project" value="UniProtKB-UniRule"/>
</dbReference>
<evidence type="ECO:0000256" key="8">
    <source>
        <dbReference type="ARBA" id="ARBA00023242"/>
    </source>
</evidence>
<comment type="function">
    <text evidence="9">Functions as a component of the nuclear pore complex (NPC).</text>
</comment>
<sequence length="785" mass="87554">MPPFSSLSVDRALEPIPGKRVLRVQDLCVLLQLPLQRPAAQTIAMNYLGLVPPLIESGRVEDFTKAGQTLSVSQSPLDTSLCVFVSPTDASSNRSDPTPQEQPIYFASQAVAPVSERRLFVTDTLLIFTAFQKLGQTAGLNDSGWSQSGDNMAAMRKLAIDYVNFIKECWVHASQPLPRSEPLQFSAGQYRSLYTSFSLFVVLYLPEPGFEDIPVGEELMEWLNIHFIEPSTEEGDHLSALDRPWEDETFWPYLTRTILRGLSKASAFFLATLARHPSPHLRALAESLIPILTAQPLLRNFSSERDFTHAAHRWRDRVKGLRIEMDIVPEDERDEDKSGDAENWWTRLSDIVGILEGRESVVLRVCEDLGADWKEVCAAWGIFVDTRLRRQDLPDIVAQAMDVLPPDPTNLEDMVHANLMSDKPEQALEYAARLDLWLAAHMADVMERLGMVDAVPDEFGEITIRDHYLLAYAESLHADASLWRLTVEYMYACGDVGRLRADEVLLRVPLRLQTQNHQPKLRSQGAAEVGEGDQNEEVKTGDIVGVLKEINETCLEHQREEVRRVVCRVAARLLIDAKQLGLAISYYTSAEDWAGVGYVANRVLQEFWTSGPLPFTKLAEDVASSIHSLAESGCPHVFVYRLIFAVRYGRFQQIYHMMRGRVGEGLGLGDALAEVVGMFEEGIAPRGWWAVLLSDVLGIMTEDPSALPSTASSMTLLRKLDEITAHTRATSTGGSRGEAEADDYLGILCKALNEDEKGARQCLQSVRLTLAKGLARRYTLDSGGK</sequence>
<evidence type="ECO:0000256" key="9">
    <source>
        <dbReference type="RuleBase" id="RU365073"/>
    </source>
</evidence>
<evidence type="ECO:0000256" key="1">
    <source>
        <dbReference type="ARBA" id="ARBA00004567"/>
    </source>
</evidence>
<dbReference type="GeneID" id="59376224"/>
<keyword evidence="3 9" id="KW-0813">Transport</keyword>
<dbReference type="GO" id="GO:0006606">
    <property type="term" value="P:protein import into nucleus"/>
    <property type="evidence" value="ECO:0007669"/>
    <property type="project" value="TreeGrafter"/>
</dbReference>
<dbReference type="Pfam" id="PF07575">
    <property type="entry name" value="Nucleopor_Nup85"/>
    <property type="match status" value="2"/>
</dbReference>
<evidence type="ECO:0000313" key="10">
    <source>
        <dbReference type="EMBL" id="KAF7430695.1"/>
    </source>
</evidence>
<organism evidence="10 11">
    <name type="scientific">Pleurotus ostreatus</name>
    <name type="common">Oyster mushroom</name>
    <name type="synonym">White-rot fungus</name>
    <dbReference type="NCBI Taxonomy" id="5322"/>
    <lineage>
        <taxon>Eukaryota</taxon>
        <taxon>Fungi</taxon>
        <taxon>Dikarya</taxon>
        <taxon>Basidiomycota</taxon>
        <taxon>Agaricomycotina</taxon>
        <taxon>Agaricomycetes</taxon>
        <taxon>Agaricomycetidae</taxon>
        <taxon>Agaricales</taxon>
        <taxon>Pleurotineae</taxon>
        <taxon>Pleurotaceae</taxon>
        <taxon>Pleurotus</taxon>
    </lineage>
</organism>
<evidence type="ECO:0000256" key="7">
    <source>
        <dbReference type="ARBA" id="ARBA00023132"/>
    </source>
</evidence>
<gene>
    <name evidence="10" type="ORF">PC9H_006406</name>
</gene>
<keyword evidence="4 9" id="KW-0509">mRNA transport</keyword>
<dbReference type="Proteomes" id="UP000623687">
    <property type="component" value="Unassembled WGS sequence"/>
</dbReference>
<dbReference type="PANTHER" id="PTHR13373:SF21">
    <property type="entry name" value="NUCLEAR PORE COMPLEX PROTEIN NUP85"/>
    <property type="match status" value="1"/>
</dbReference>
<comment type="subcellular location">
    <subcellularLocation>
        <location evidence="1 9">Nucleus</location>
        <location evidence="1 9">Nuclear pore complex</location>
    </subcellularLocation>
</comment>